<evidence type="ECO:0000256" key="1">
    <source>
        <dbReference type="SAM" id="MobiDB-lite"/>
    </source>
</evidence>
<dbReference type="eggNOG" id="ENOG5033EAR">
    <property type="taxonomic scope" value="Bacteria"/>
</dbReference>
<sequence>MTRPASQKSGQPRLAGSIGGMNADDDDDITDELLADSEKLTGLSLELLGLDPHPDDMTAEQRLQFDPDDLAEMAAASPGERERSVRQTRLLAGLLWNSSSILIDQLFRDLGTLHELDTVTPEAIAGTSVLSSLPPQFAASYDAKFTQRFIVVASDVTASFARGWTAPGCLAGELAVHCLLDQARITEDIYELDLPEEWRAIVEEVLLEDADSETLYADNAGAADGAQEQDAGKLDIRHWFEPFTPGDAVPPYACS</sequence>
<keyword evidence="3" id="KW-1185">Reference proteome</keyword>
<feature type="region of interest" description="Disordered" evidence="1">
    <location>
        <begin position="1"/>
        <end position="29"/>
    </location>
</feature>
<dbReference type="STRING" id="1077972.ARGLB_054_00230"/>
<organism evidence="2 3">
    <name type="scientific">Arthrobacter globiformis (strain ATCC 8010 / DSM 20124 / JCM 1332 / NBRC 12137 / NCIMB 8907 / NRRL B-2979 / 168)</name>
    <dbReference type="NCBI Taxonomy" id="1077972"/>
    <lineage>
        <taxon>Bacteria</taxon>
        <taxon>Bacillati</taxon>
        <taxon>Actinomycetota</taxon>
        <taxon>Actinomycetes</taxon>
        <taxon>Micrococcales</taxon>
        <taxon>Micrococcaceae</taxon>
        <taxon>Arthrobacter</taxon>
    </lineage>
</organism>
<evidence type="ECO:0000313" key="3">
    <source>
        <dbReference type="Proteomes" id="UP000003828"/>
    </source>
</evidence>
<feature type="compositionally biased region" description="Polar residues" evidence="1">
    <location>
        <begin position="1"/>
        <end position="10"/>
    </location>
</feature>
<proteinExistence type="predicted"/>
<evidence type="ECO:0000313" key="2">
    <source>
        <dbReference type="EMBL" id="GAB14021.1"/>
    </source>
</evidence>
<protein>
    <submittedName>
        <fullName evidence="2">Uncharacterized protein</fullName>
    </submittedName>
</protein>
<comment type="caution">
    <text evidence="2">The sequence shown here is derived from an EMBL/GenBank/DDBJ whole genome shotgun (WGS) entry which is preliminary data.</text>
</comment>
<dbReference type="AlphaFoldDB" id="H0QMH0"/>
<reference evidence="2 3" key="1">
    <citation type="submission" date="2011-12" db="EMBL/GenBank/DDBJ databases">
        <title>Whole genome shotgun sequence of Arthrobacter globiformis NBRC 12137.</title>
        <authorList>
            <person name="Miyazawa S."/>
            <person name="Hosoyama A."/>
            <person name="Tsuchikane K."/>
            <person name="Katsumata H."/>
            <person name="Yamazaki S."/>
            <person name="Fujita N."/>
        </authorList>
    </citation>
    <scope>NUCLEOTIDE SEQUENCE [LARGE SCALE GENOMIC DNA]</scope>
    <source>
        <strain evidence="2 3">NBRC 12137</strain>
    </source>
</reference>
<dbReference type="Proteomes" id="UP000003828">
    <property type="component" value="Unassembled WGS sequence"/>
</dbReference>
<accession>H0QMH0</accession>
<name>H0QMH0_ARTG1</name>
<gene>
    <name evidence="2" type="ORF">ARGLB_054_00230</name>
</gene>
<dbReference type="EMBL" id="BAEG01000054">
    <property type="protein sequence ID" value="GAB14021.1"/>
    <property type="molecule type" value="Genomic_DNA"/>
</dbReference>